<comment type="caution">
    <text evidence="1">The sequence shown here is derived from an EMBL/GenBank/DDBJ whole genome shotgun (WGS) entry which is preliminary data.</text>
</comment>
<protein>
    <submittedName>
        <fullName evidence="1">Uncharacterized protein</fullName>
    </submittedName>
</protein>
<dbReference type="Proteomes" id="UP000705230">
    <property type="component" value="Unassembled WGS sequence"/>
</dbReference>
<reference evidence="1" key="1">
    <citation type="submission" date="2020-10" db="EMBL/GenBank/DDBJ databases">
        <title>Microbiome of the Black Sea water column analyzed by genome centric metagenomics.</title>
        <authorList>
            <person name="Cabello-Yeves P.J."/>
            <person name="Callieri C."/>
            <person name="Picazo A."/>
            <person name="Mehrshad M."/>
            <person name="Haro-Moreno J.M."/>
            <person name="Roda-Garcia J."/>
            <person name="Dzembekova N."/>
            <person name="Slabakova V."/>
            <person name="Slabakova N."/>
            <person name="Moncheva S."/>
            <person name="Rodriguez-Valera F."/>
        </authorList>
    </citation>
    <scope>NUCLEOTIDE SEQUENCE</scope>
    <source>
        <strain evidence="1">BS30m-G43</strain>
    </source>
</reference>
<proteinExistence type="predicted"/>
<evidence type="ECO:0000313" key="2">
    <source>
        <dbReference type="Proteomes" id="UP000705230"/>
    </source>
</evidence>
<sequence length="265" mass="29462">MKNIKFTSIFSITAMLIIAGCSDNSMDQETASAEAAPVSYYNQFVPCVAGPDASPENMRKMIAEWNQLEAMSDDLVWGGGYSPKGDNNGQDNGWWEIQWTSKEAADAGWEVWMANEEAQAWDKKTDAVLECDNSLVSSWTFTQPGAPSPDFDFAYFATETHPCNLNDGKTSADLMAVAKKYDNWVAENGTAEAYFYGIYEALDDDANFDFLWLNFHQTFEGLEAGNSNFAENGADMQASFDEVASCRVPDLYDSYEFRNLMSDAS</sequence>
<accession>A0A937M1D0</accession>
<dbReference type="AlphaFoldDB" id="A0A937M1D0"/>
<dbReference type="PROSITE" id="PS51257">
    <property type="entry name" value="PROKAR_LIPOPROTEIN"/>
    <property type="match status" value="1"/>
</dbReference>
<organism evidence="1 2">
    <name type="scientific">SAR86 cluster bacterium</name>
    <dbReference type="NCBI Taxonomy" id="2030880"/>
    <lineage>
        <taxon>Bacteria</taxon>
        <taxon>Pseudomonadati</taxon>
        <taxon>Pseudomonadota</taxon>
        <taxon>Gammaproteobacteria</taxon>
        <taxon>SAR86 cluster</taxon>
    </lineage>
</organism>
<name>A0A937M1D0_9GAMM</name>
<dbReference type="EMBL" id="JADHSG010000004">
    <property type="protein sequence ID" value="MBL6903299.1"/>
    <property type="molecule type" value="Genomic_DNA"/>
</dbReference>
<evidence type="ECO:0000313" key="1">
    <source>
        <dbReference type="EMBL" id="MBL6903299.1"/>
    </source>
</evidence>
<gene>
    <name evidence="1" type="ORF">ISR29_03765</name>
</gene>